<keyword evidence="1" id="KW-0812">Transmembrane</keyword>
<organism evidence="2 3">
    <name type="scientific">Candidatus Magnetobacterium bavaricum</name>
    <dbReference type="NCBI Taxonomy" id="29290"/>
    <lineage>
        <taxon>Bacteria</taxon>
        <taxon>Pseudomonadati</taxon>
        <taxon>Nitrospirota</taxon>
        <taxon>Thermodesulfovibrionia</taxon>
        <taxon>Thermodesulfovibrionales</taxon>
        <taxon>Candidatus Magnetobacteriaceae</taxon>
        <taxon>Candidatus Magnetobacterium</taxon>
    </lineage>
</organism>
<evidence type="ECO:0000313" key="2">
    <source>
        <dbReference type="EMBL" id="KJU84989.1"/>
    </source>
</evidence>
<dbReference type="AlphaFoldDB" id="A0A0F3GSS8"/>
<name>A0A0F3GSS8_9BACT</name>
<dbReference type="EMBL" id="LACI01001208">
    <property type="protein sequence ID" value="KJU84989.1"/>
    <property type="molecule type" value="Genomic_DNA"/>
</dbReference>
<feature type="transmembrane region" description="Helical" evidence="1">
    <location>
        <begin position="6"/>
        <end position="28"/>
    </location>
</feature>
<gene>
    <name evidence="2" type="ORF">MBAV_002820</name>
</gene>
<sequence>MFYQSVPHNVIFCFCCVLRMYIITVISLKISPVIINRCYNDCFYWSNGFRFTIFNHLKWRSKCV</sequence>
<keyword evidence="1" id="KW-0472">Membrane</keyword>
<accession>A0A0F3GSS8</accession>
<keyword evidence="3" id="KW-1185">Reference proteome</keyword>
<reference evidence="2 3" key="1">
    <citation type="submission" date="2015-02" db="EMBL/GenBank/DDBJ databases">
        <title>Single-cell genomics of uncultivated deep-branching MTB reveals a conserved set of magnetosome genes.</title>
        <authorList>
            <person name="Kolinko S."/>
            <person name="Richter M."/>
            <person name="Glockner F.O."/>
            <person name="Brachmann A."/>
            <person name="Schuler D."/>
        </authorList>
    </citation>
    <scope>NUCLEOTIDE SEQUENCE [LARGE SCALE GENOMIC DNA]</scope>
    <source>
        <strain evidence="2">TM-1</strain>
    </source>
</reference>
<dbReference type="Proteomes" id="UP000033423">
    <property type="component" value="Unassembled WGS sequence"/>
</dbReference>
<keyword evidence="1" id="KW-1133">Transmembrane helix</keyword>
<comment type="caution">
    <text evidence="2">The sequence shown here is derived from an EMBL/GenBank/DDBJ whole genome shotgun (WGS) entry which is preliminary data.</text>
</comment>
<evidence type="ECO:0000256" key="1">
    <source>
        <dbReference type="SAM" id="Phobius"/>
    </source>
</evidence>
<protein>
    <submittedName>
        <fullName evidence="2">Uncharacterized protein</fullName>
    </submittedName>
</protein>
<proteinExistence type="predicted"/>
<evidence type="ECO:0000313" key="3">
    <source>
        <dbReference type="Proteomes" id="UP000033423"/>
    </source>
</evidence>